<dbReference type="Proteomes" id="UP000299102">
    <property type="component" value="Unassembled WGS sequence"/>
</dbReference>
<gene>
    <name evidence="1" type="primary">tsl</name>
    <name evidence="1" type="ORF">EVAR_44875_1</name>
</gene>
<name>A0A4C1Y5S5_EUMVA</name>
<keyword evidence="2" id="KW-1185">Reference proteome</keyword>
<dbReference type="EMBL" id="BGZK01001101">
    <property type="protein sequence ID" value="GBP71236.1"/>
    <property type="molecule type" value="Genomic_DNA"/>
</dbReference>
<sequence>MSGWPSGLRRQTLGFALPVKQECERARRVMFRAPAALLALVALAALVRVRSLDAELGVGKAINIFMRYGYLSICMRVVPRNDTDSWVFREPTVGVFQNIERYTTPRPSRDARALFHGDFHMEFCDNIKQLLQAYFRDFSFERHDVIGYRQGSGPFFQPGTEVAEWSERAIVYDFTDRGIP</sequence>
<dbReference type="OrthoDB" id="10060229at2759"/>
<accession>A0A4C1Y5S5</accession>
<dbReference type="AlphaFoldDB" id="A0A4C1Y5S5"/>
<comment type="caution">
    <text evidence="1">The sequence shown here is derived from an EMBL/GenBank/DDBJ whole genome shotgun (WGS) entry which is preliminary data.</text>
</comment>
<evidence type="ECO:0000313" key="2">
    <source>
        <dbReference type="Proteomes" id="UP000299102"/>
    </source>
</evidence>
<protein>
    <submittedName>
        <fullName evidence="1">Torso-like protein</fullName>
    </submittedName>
</protein>
<evidence type="ECO:0000313" key="1">
    <source>
        <dbReference type="EMBL" id="GBP71236.1"/>
    </source>
</evidence>
<proteinExistence type="predicted"/>
<reference evidence="1 2" key="1">
    <citation type="journal article" date="2019" name="Commun. Biol.">
        <title>The bagworm genome reveals a unique fibroin gene that provides high tensile strength.</title>
        <authorList>
            <person name="Kono N."/>
            <person name="Nakamura H."/>
            <person name="Ohtoshi R."/>
            <person name="Tomita M."/>
            <person name="Numata K."/>
            <person name="Arakawa K."/>
        </authorList>
    </citation>
    <scope>NUCLEOTIDE SEQUENCE [LARGE SCALE GENOMIC DNA]</scope>
</reference>
<organism evidence="1 2">
    <name type="scientific">Eumeta variegata</name>
    <name type="common">Bagworm moth</name>
    <name type="synonym">Eumeta japonica</name>
    <dbReference type="NCBI Taxonomy" id="151549"/>
    <lineage>
        <taxon>Eukaryota</taxon>
        <taxon>Metazoa</taxon>
        <taxon>Ecdysozoa</taxon>
        <taxon>Arthropoda</taxon>
        <taxon>Hexapoda</taxon>
        <taxon>Insecta</taxon>
        <taxon>Pterygota</taxon>
        <taxon>Neoptera</taxon>
        <taxon>Endopterygota</taxon>
        <taxon>Lepidoptera</taxon>
        <taxon>Glossata</taxon>
        <taxon>Ditrysia</taxon>
        <taxon>Tineoidea</taxon>
        <taxon>Psychidae</taxon>
        <taxon>Oiketicinae</taxon>
        <taxon>Eumeta</taxon>
    </lineage>
</organism>